<feature type="transmembrane region" description="Helical" evidence="18">
    <location>
        <begin position="425"/>
        <end position="444"/>
    </location>
</feature>
<evidence type="ECO:0000256" key="18">
    <source>
        <dbReference type="HAMAP-Rule" id="MF_00399"/>
    </source>
</evidence>
<dbReference type="InterPro" id="IPR035671">
    <property type="entry name" value="DsbD_gamma"/>
</dbReference>
<keyword evidence="5 18" id="KW-0997">Cell inner membrane</keyword>
<dbReference type="PROSITE" id="PS51257">
    <property type="entry name" value="PROKAR_LIPOPROTEIN"/>
    <property type="match status" value="1"/>
</dbReference>
<evidence type="ECO:0000256" key="17">
    <source>
        <dbReference type="ARBA" id="ARBA00047804"/>
    </source>
</evidence>
<evidence type="ECO:0000256" key="16">
    <source>
        <dbReference type="ARBA" id="ARBA00047388"/>
    </source>
</evidence>
<evidence type="ECO:0000256" key="15">
    <source>
        <dbReference type="ARBA" id="ARBA00023284"/>
    </source>
</evidence>
<evidence type="ECO:0000313" key="22">
    <source>
        <dbReference type="Proteomes" id="UP000283993"/>
    </source>
</evidence>
<keyword evidence="12 18" id="KW-0520">NAD</keyword>
<keyword evidence="4 18" id="KW-1003">Cell membrane</keyword>
<keyword evidence="7 18" id="KW-0732">Signal</keyword>
<feature type="transmembrane region" description="Helical" evidence="18">
    <location>
        <begin position="249"/>
        <end position="271"/>
    </location>
</feature>
<dbReference type="SUPFAM" id="SSF74863">
    <property type="entry name" value="Thiol:disulfide interchange protein DsbD, N-terminal domain (DsbD-alpha)"/>
    <property type="match status" value="1"/>
</dbReference>
<feature type="domain" description="Thioredoxin" evidence="20">
    <location>
        <begin position="482"/>
        <end position="620"/>
    </location>
</feature>
<evidence type="ECO:0000256" key="2">
    <source>
        <dbReference type="ARBA" id="ARBA00007241"/>
    </source>
</evidence>
<feature type="transmembrane region" description="Helical" evidence="18">
    <location>
        <begin position="283"/>
        <end position="303"/>
    </location>
</feature>
<dbReference type="GO" id="GO:0047134">
    <property type="term" value="F:protein-disulfide reductase [NAD(P)H] activity"/>
    <property type="evidence" value="ECO:0007669"/>
    <property type="project" value="UniProtKB-UniRule"/>
</dbReference>
<comment type="function">
    <text evidence="18">Required to facilitate the formation of correct disulfide bonds in some periplasmic proteins and for the assembly of the periplasmic c-type cytochromes. Acts by transferring electrons from cytoplasmic thioredoxin to the periplasm. This transfer involves a cascade of disulfide bond formation and reduction steps.</text>
</comment>
<proteinExistence type="inferred from homology"/>
<evidence type="ECO:0000256" key="3">
    <source>
        <dbReference type="ARBA" id="ARBA00022448"/>
    </source>
</evidence>
<feature type="transmembrane region" description="Helical" evidence="18">
    <location>
        <begin position="360"/>
        <end position="389"/>
    </location>
</feature>
<keyword evidence="13 18" id="KW-0472">Membrane</keyword>
<gene>
    <name evidence="18" type="primary">dsbD</name>
    <name evidence="21" type="ORF">SAOR_09295</name>
</gene>
<comment type="similarity">
    <text evidence="2 18">Belongs to the thioredoxin family. DsbD subfamily.</text>
</comment>
<dbReference type="HAMAP" id="MF_00399">
    <property type="entry name" value="DbsD"/>
    <property type="match status" value="1"/>
</dbReference>
<dbReference type="InterPro" id="IPR036249">
    <property type="entry name" value="Thioredoxin-like_sf"/>
</dbReference>
<organism evidence="21 22">
    <name type="scientific">Salinisphaera orenii MK-B5</name>
    <dbReference type="NCBI Taxonomy" id="856730"/>
    <lineage>
        <taxon>Bacteria</taxon>
        <taxon>Pseudomonadati</taxon>
        <taxon>Pseudomonadota</taxon>
        <taxon>Gammaproteobacteria</taxon>
        <taxon>Salinisphaerales</taxon>
        <taxon>Salinisphaeraceae</taxon>
        <taxon>Salinisphaera</taxon>
    </lineage>
</organism>
<keyword evidence="11 18" id="KW-0560">Oxidoreductase</keyword>
<comment type="caution">
    <text evidence="21">The sequence shown here is derived from an EMBL/GenBank/DDBJ whole genome shotgun (WGS) entry which is preliminary data.</text>
</comment>
<evidence type="ECO:0000256" key="14">
    <source>
        <dbReference type="ARBA" id="ARBA00023157"/>
    </source>
</evidence>
<dbReference type="CDD" id="cd02953">
    <property type="entry name" value="DsbDgamma"/>
    <property type="match status" value="1"/>
</dbReference>
<feature type="signal peptide" evidence="18">
    <location>
        <begin position="1"/>
        <end position="29"/>
    </location>
</feature>
<sequence length="623" mass="64917" precursor="true">MSAARRPLRRCAWLLAGLWLAVAACAASAADDFLPVDEAFAPTASRADDGAVAVTWAIADTYYLYRHAFEFAFVDAEGARAGEPRIPDGDTESDDFFGEVETYRDRVRVEVPTADGEPLPEDARIEVTYQGCADAGLCYPPQTRTLAIADAPAEPPANASAEGSRADATGAAPADESSGATARGADDGFVAQQDALARRLAGPAEASTLALFLGLGLLLAFTPCILPMIPILSGIVVGSGAGPARAFALSLAYVLAMAAAYTVFGVVAGYFGANLQAALQMPAVLLPFAAVFVLLAAASFGAFDLQMPGAWRQRLGAIGSRRGGLVGAAGMGFFSALIAGPCLAPPLAGALLYISSSGDMWLGGAALFMLGLGMGLPLIVIGTFGARFVPRAGPWMTQVRVFFGVLLLGVALWLASRLVEPVTALAGWGLLALGYGAWLSTAAADSRAGLALRRAVVFLLFVYAGAAAVGVLAGQGRVDRPLAGLTLAADGTADRQQAHESPFTRVDDLAALRAALDRAAEAGRPAVVDFYADWCVECVRMERTTFADARVHEALADVAALQVDVTDYDAGDRRLLRAMDVFGPPTLLFFRADGREAAERRVIGEIDAAEFVRHLQRATGSAP</sequence>
<feature type="disulfide bond" description="Redox-active" evidence="18">
    <location>
        <begin position="535"/>
        <end position="538"/>
    </location>
</feature>
<dbReference type="Gene3D" id="2.60.40.1250">
    <property type="entry name" value="Thiol:disulfide interchange protein DsbD, N-terminal domain"/>
    <property type="match status" value="1"/>
</dbReference>
<keyword evidence="15 18" id="KW-0676">Redox-active center</keyword>
<evidence type="ECO:0000256" key="8">
    <source>
        <dbReference type="ARBA" id="ARBA00022748"/>
    </source>
</evidence>
<keyword evidence="14 18" id="KW-1015">Disulfide bond</keyword>
<evidence type="ECO:0000256" key="12">
    <source>
        <dbReference type="ARBA" id="ARBA00023027"/>
    </source>
</evidence>
<dbReference type="Pfam" id="PF11412">
    <property type="entry name" value="DsbD_N"/>
    <property type="match status" value="1"/>
</dbReference>
<feature type="transmembrane region" description="Helical" evidence="18">
    <location>
        <begin position="456"/>
        <end position="474"/>
    </location>
</feature>
<dbReference type="PANTHER" id="PTHR32234:SF0">
    <property type="entry name" value="THIOL:DISULFIDE INTERCHANGE PROTEIN DSBD"/>
    <property type="match status" value="1"/>
</dbReference>
<evidence type="ECO:0000256" key="19">
    <source>
        <dbReference type="SAM" id="MobiDB-lite"/>
    </source>
</evidence>
<protein>
    <recommendedName>
        <fullName evidence="18">Thiol:disulfide interchange protein DsbD</fullName>
        <ecNumber evidence="18">1.8.1.8</ecNumber>
    </recommendedName>
    <alternativeName>
        <fullName evidence="18">Protein-disulfide reductase</fullName>
        <shortName evidence="18">Disulfide reductase</shortName>
    </alternativeName>
</protein>
<evidence type="ECO:0000313" key="21">
    <source>
        <dbReference type="EMBL" id="ROO27169.1"/>
    </source>
</evidence>
<comment type="caution">
    <text evidence="18">Lacks conserved residue(s) required for the propagation of feature annotation.</text>
</comment>
<feature type="transmembrane region" description="Helical" evidence="18">
    <location>
        <begin position="324"/>
        <end position="354"/>
    </location>
</feature>
<dbReference type="GO" id="GO:0005886">
    <property type="term" value="C:plasma membrane"/>
    <property type="evidence" value="ECO:0007669"/>
    <property type="project" value="UniProtKB-SubCell"/>
</dbReference>
<keyword evidence="22" id="KW-1185">Reference proteome</keyword>
<accession>A0A423PNL1</accession>
<evidence type="ECO:0000256" key="1">
    <source>
        <dbReference type="ARBA" id="ARBA00004429"/>
    </source>
</evidence>
<dbReference type="GO" id="GO:0009055">
    <property type="term" value="F:electron transfer activity"/>
    <property type="evidence" value="ECO:0007669"/>
    <property type="project" value="UniProtKB-UniRule"/>
</dbReference>
<reference evidence="21 22" key="1">
    <citation type="submission" date="2013-10" db="EMBL/GenBank/DDBJ databases">
        <title>Salinisphaera orenii MK-B5 Genome Sequencing.</title>
        <authorList>
            <person name="Lai Q."/>
            <person name="Li C."/>
            <person name="Shao Z."/>
        </authorList>
    </citation>
    <scope>NUCLEOTIDE SEQUENCE [LARGE SCALE GENOMIC DNA]</scope>
    <source>
        <strain evidence="21 22">MK-B5</strain>
    </source>
</reference>
<comment type="catalytic activity">
    <reaction evidence="17 18">
        <text>[protein]-dithiol + NADP(+) = [protein]-disulfide + NADPH + H(+)</text>
        <dbReference type="Rhea" id="RHEA:18753"/>
        <dbReference type="Rhea" id="RHEA-COMP:10593"/>
        <dbReference type="Rhea" id="RHEA-COMP:10594"/>
        <dbReference type="ChEBI" id="CHEBI:15378"/>
        <dbReference type="ChEBI" id="CHEBI:29950"/>
        <dbReference type="ChEBI" id="CHEBI:50058"/>
        <dbReference type="ChEBI" id="CHEBI:57783"/>
        <dbReference type="ChEBI" id="CHEBI:58349"/>
        <dbReference type="EC" id="1.8.1.8"/>
    </reaction>
</comment>
<dbReference type="GO" id="GO:0017004">
    <property type="term" value="P:cytochrome complex assembly"/>
    <property type="evidence" value="ECO:0007669"/>
    <property type="project" value="UniProtKB-UniRule"/>
</dbReference>
<feature type="region of interest" description="Disordered" evidence="19">
    <location>
        <begin position="153"/>
        <end position="184"/>
    </location>
</feature>
<feature type="transmembrane region" description="Helical" evidence="18">
    <location>
        <begin position="401"/>
        <end position="419"/>
    </location>
</feature>
<evidence type="ECO:0000256" key="13">
    <source>
        <dbReference type="ARBA" id="ARBA00023136"/>
    </source>
</evidence>
<dbReference type="NCBIfam" id="NF001419">
    <property type="entry name" value="PRK00293.1"/>
    <property type="match status" value="1"/>
</dbReference>
<keyword evidence="6 18" id="KW-0812">Transmembrane</keyword>
<dbReference type="EC" id="1.8.1.8" evidence="18"/>
<name>A0A423PNL1_9GAMM</name>
<keyword evidence="8 18" id="KW-0201">Cytochrome c-type biogenesis</keyword>
<keyword evidence="3 18" id="KW-0813">Transport</keyword>
<feature type="chain" id="PRO_5019593088" description="Thiol:disulfide interchange protein DsbD" evidence="18">
    <location>
        <begin position="30"/>
        <end position="623"/>
    </location>
</feature>
<dbReference type="Pfam" id="PF13899">
    <property type="entry name" value="Thioredoxin_7"/>
    <property type="match status" value="1"/>
</dbReference>
<comment type="catalytic activity">
    <reaction evidence="16 18">
        <text>[protein]-dithiol + NAD(+) = [protein]-disulfide + NADH + H(+)</text>
        <dbReference type="Rhea" id="RHEA:18749"/>
        <dbReference type="Rhea" id="RHEA-COMP:10593"/>
        <dbReference type="Rhea" id="RHEA-COMP:10594"/>
        <dbReference type="ChEBI" id="CHEBI:15378"/>
        <dbReference type="ChEBI" id="CHEBI:29950"/>
        <dbReference type="ChEBI" id="CHEBI:50058"/>
        <dbReference type="ChEBI" id="CHEBI:57540"/>
        <dbReference type="ChEBI" id="CHEBI:57945"/>
        <dbReference type="EC" id="1.8.1.8"/>
    </reaction>
</comment>
<dbReference type="SUPFAM" id="SSF52833">
    <property type="entry name" value="Thioredoxin-like"/>
    <property type="match status" value="1"/>
</dbReference>
<dbReference type="PROSITE" id="PS51352">
    <property type="entry name" value="THIOREDOXIN_2"/>
    <property type="match status" value="1"/>
</dbReference>
<evidence type="ECO:0000256" key="5">
    <source>
        <dbReference type="ARBA" id="ARBA00022519"/>
    </source>
</evidence>
<dbReference type="InterPro" id="IPR036929">
    <property type="entry name" value="DsbDN_sf"/>
</dbReference>
<dbReference type="Pfam" id="PF02683">
    <property type="entry name" value="DsbD_TM"/>
    <property type="match status" value="1"/>
</dbReference>
<dbReference type="Proteomes" id="UP000283993">
    <property type="component" value="Unassembled WGS sequence"/>
</dbReference>
<comment type="subcellular location">
    <subcellularLocation>
        <location evidence="1 18">Cell inner membrane</location>
        <topology evidence="1 18">Multi-pass membrane protein</topology>
    </subcellularLocation>
</comment>
<dbReference type="InterPro" id="IPR022910">
    <property type="entry name" value="Thiol_diS_interchange_DbsD"/>
</dbReference>
<dbReference type="AlphaFoldDB" id="A0A423PNL1"/>
<dbReference type="InterPro" id="IPR003834">
    <property type="entry name" value="Cyt_c_assmbl_TM_dom"/>
</dbReference>
<dbReference type="GO" id="GO:0045454">
    <property type="term" value="P:cell redox homeostasis"/>
    <property type="evidence" value="ECO:0007669"/>
    <property type="project" value="TreeGrafter"/>
</dbReference>
<keyword evidence="9 18" id="KW-0249">Electron transport</keyword>
<feature type="transmembrane region" description="Helical" evidence="18">
    <location>
        <begin position="209"/>
        <end position="237"/>
    </location>
</feature>
<dbReference type="InterPro" id="IPR013766">
    <property type="entry name" value="Thioredoxin_domain"/>
</dbReference>
<dbReference type="RefSeq" id="WP_123631179.1">
    <property type="nucleotide sequence ID" value="NZ_AYKH01000015.1"/>
</dbReference>
<dbReference type="PANTHER" id="PTHR32234">
    <property type="entry name" value="THIOL:DISULFIDE INTERCHANGE PROTEIN DSBD"/>
    <property type="match status" value="1"/>
</dbReference>
<evidence type="ECO:0000259" key="20">
    <source>
        <dbReference type="PROSITE" id="PS51352"/>
    </source>
</evidence>
<feature type="disulfide bond" description="Redox-active" evidence="18">
    <location>
        <begin position="132"/>
        <end position="138"/>
    </location>
</feature>
<evidence type="ECO:0000256" key="7">
    <source>
        <dbReference type="ARBA" id="ARBA00022729"/>
    </source>
</evidence>
<evidence type="ECO:0000256" key="9">
    <source>
        <dbReference type="ARBA" id="ARBA00022982"/>
    </source>
</evidence>
<evidence type="ECO:0000256" key="4">
    <source>
        <dbReference type="ARBA" id="ARBA00022475"/>
    </source>
</evidence>
<evidence type="ECO:0000256" key="11">
    <source>
        <dbReference type="ARBA" id="ARBA00023002"/>
    </source>
</evidence>
<keyword evidence="10 18" id="KW-1133">Transmembrane helix</keyword>
<dbReference type="EMBL" id="AYKH01000015">
    <property type="protein sequence ID" value="ROO27169.1"/>
    <property type="molecule type" value="Genomic_DNA"/>
</dbReference>
<evidence type="ECO:0000256" key="6">
    <source>
        <dbReference type="ARBA" id="ARBA00022692"/>
    </source>
</evidence>
<dbReference type="InterPro" id="IPR028250">
    <property type="entry name" value="DsbDN"/>
</dbReference>
<evidence type="ECO:0000256" key="10">
    <source>
        <dbReference type="ARBA" id="ARBA00022989"/>
    </source>
</evidence>
<dbReference type="Gene3D" id="3.40.30.10">
    <property type="entry name" value="Glutaredoxin"/>
    <property type="match status" value="1"/>
</dbReference>